<dbReference type="HOGENOM" id="CLU_2113160_0_0_1"/>
<reference evidence="2" key="1">
    <citation type="journal article" date="2012" name="Nat. Biotechnol.">
        <title>Reference genome sequence of the model plant Setaria.</title>
        <authorList>
            <person name="Bennetzen J.L."/>
            <person name="Schmutz J."/>
            <person name="Wang H."/>
            <person name="Percifield R."/>
            <person name="Hawkins J."/>
            <person name="Pontaroli A.C."/>
            <person name="Estep M."/>
            <person name="Feng L."/>
            <person name="Vaughn J.N."/>
            <person name="Grimwood J."/>
            <person name="Jenkins J."/>
            <person name="Barry K."/>
            <person name="Lindquist E."/>
            <person name="Hellsten U."/>
            <person name="Deshpande S."/>
            <person name="Wang X."/>
            <person name="Wu X."/>
            <person name="Mitros T."/>
            <person name="Triplett J."/>
            <person name="Yang X."/>
            <person name="Ye C.Y."/>
            <person name="Mauro-Herrera M."/>
            <person name="Wang L."/>
            <person name="Li P."/>
            <person name="Sharma M."/>
            <person name="Sharma R."/>
            <person name="Ronald P.C."/>
            <person name="Panaud O."/>
            <person name="Kellogg E.A."/>
            <person name="Brutnell T.P."/>
            <person name="Doust A.N."/>
            <person name="Tuskan G.A."/>
            <person name="Rokhsar D."/>
            <person name="Devos K.M."/>
        </authorList>
    </citation>
    <scope>NUCLEOTIDE SEQUENCE [LARGE SCALE GENOMIC DNA]</scope>
    <source>
        <strain evidence="2">cv. Yugu1</strain>
    </source>
</reference>
<organism evidence="1 2">
    <name type="scientific">Setaria italica</name>
    <name type="common">Foxtail millet</name>
    <name type="synonym">Panicum italicum</name>
    <dbReference type="NCBI Taxonomy" id="4555"/>
    <lineage>
        <taxon>Eukaryota</taxon>
        <taxon>Viridiplantae</taxon>
        <taxon>Streptophyta</taxon>
        <taxon>Embryophyta</taxon>
        <taxon>Tracheophyta</taxon>
        <taxon>Spermatophyta</taxon>
        <taxon>Magnoliopsida</taxon>
        <taxon>Liliopsida</taxon>
        <taxon>Poales</taxon>
        <taxon>Poaceae</taxon>
        <taxon>PACMAD clade</taxon>
        <taxon>Panicoideae</taxon>
        <taxon>Panicodae</taxon>
        <taxon>Paniceae</taxon>
        <taxon>Cenchrinae</taxon>
        <taxon>Setaria</taxon>
    </lineage>
</organism>
<keyword evidence="2" id="KW-1185">Reference proteome</keyword>
<accession>K3YMH4</accession>
<dbReference type="InParanoid" id="K3YMH4"/>
<dbReference type="EnsemblPlants" id="KQL01523">
    <property type="protein sequence ID" value="KQL01523"/>
    <property type="gene ID" value="SETIT_015453mg"/>
</dbReference>
<dbReference type="eggNOG" id="ENOG502R4Q6">
    <property type="taxonomic scope" value="Eukaryota"/>
</dbReference>
<sequence length="115" mass="13003">MTLRWCGSHLMSPNSCRPPHAATWSARSDSSRVTNVTDRLNRGCNARVTCVYAKESSQENTYGLRHFALTLSIRWKGGLALSHVLSFQQRSGLFEHDIIVLSIYLTFAIKVVQYD</sequence>
<dbReference type="EMBL" id="AGNK02003753">
    <property type="status" value="NOT_ANNOTATED_CDS"/>
    <property type="molecule type" value="Genomic_DNA"/>
</dbReference>
<dbReference type="Gramene" id="KQL01523">
    <property type="protein sequence ID" value="KQL01523"/>
    <property type="gene ID" value="SETIT_015453mg"/>
</dbReference>
<evidence type="ECO:0000313" key="2">
    <source>
        <dbReference type="Proteomes" id="UP000004995"/>
    </source>
</evidence>
<dbReference type="AlphaFoldDB" id="K3YMH4"/>
<protein>
    <submittedName>
        <fullName evidence="1">Uncharacterized protein</fullName>
    </submittedName>
</protein>
<reference evidence="1" key="2">
    <citation type="submission" date="2018-08" db="UniProtKB">
        <authorList>
            <consortium name="EnsemblPlants"/>
        </authorList>
    </citation>
    <scope>IDENTIFICATION</scope>
    <source>
        <strain evidence="1">Yugu1</strain>
    </source>
</reference>
<dbReference type="Proteomes" id="UP000004995">
    <property type="component" value="Unassembled WGS sequence"/>
</dbReference>
<evidence type="ECO:0000313" key="1">
    <source>
        <dbReference type="EnsemblPlants" id="KQL01523"/>
    </source>
</evidence>
<proteinExistence type="predicted"/>
<name>K3YMH4_SETIT</name>